<evidence type="ECO:0000313" key="9">
    <source>
        <dbReference type="EMBL" id="TBN18789.1"/>
    </source>
</evidence>
<evidence type="ECO:0000256" key="4">
    <source>
        <dbReference type="ARBA" id="ARBA00022729"/>
    </source>
</evidence>
<evidence type="ECO:0000256" key="1">
    <source>
        <dbReference type="ARBA" id="ARBA00001913"/>
    </source>
</evidence>
<keyword evidence="5" id="KW-0378">Hydrolase</keyword>
<dbReference type="Gene3D" id="3.40.720.10">
    <property type="entry name" value="Alkaline Phosphatase, subunit A"/>
    <property type="match status" value="1"/>
</dbReference>
<evidence type="ECO:0000256" key="5">
    <source>
        <dbReference type="ARBA" id="ARBA00022801"/>
    </source>
</evidence>
<dbReference type="OrthoDB" id="9765065at2"/>
<dbReference type="PANTHER" id="PTHR42693:SF42">
    <property type="entry name" value="ARYLSULFATASE G"/>
    <property type="match status" value="1"/>
</dbReference>
<dbReference type="Proteomes" id="UP000292372">
    <property type="component" value="Unassembled WGS sequence"/>
</dbReference>
<dbReference type="InterPro" id="IPR017850">
    <property type="entry name" value="Alkaline_phosphatase_core_sf"/>
</dbReference>
<feature type="chain" id="PRO_5020749868" evidence="7">
    <location>
        <begin position="22"/>
        <end position="557"/>
    </location>
</feature>
<dbReference type="InterPro" id="IPR000917">
    <property type="entry name" value="Sulfatase_N"/>
</dbReference>
<keyword evidence="10" id="KW-1185">Reference proteome</keyword>
<reference evidence="9 10" key="1">
    <citation type="journal article" date="2015" name="Int. J. Syst. Evol. Microbiol.">
        <title>Hyunsoonleella pacifica sp. nov., isolated from seawater of South Pacific Gyre.</title>
        <authorList>
            <person name="Gao X."/>
            <person name="Zhang Z."/>
            <person name="Dai X."/>
            <person name="Zhang X.H."/>
        </authorList>
    </citation>
    <scope>NUCLEOTIDE SEQUENCE [LARGE SCALE GENOMIC DNA]</scope>
    <source>
        <strain evidence="9 10">SW033</strain>
    </source>
</reference>
<keyword evidence="3" id="KW-0479">Metal-binding</keyword>
<dbReference type="InterPro" id="IPR050738">
    <property type="entry name" value="Sulfatase"/>
</dbReference>
<evidence type="ECO:0000256" key="7">
    <source>
        <dbReference type="SAM" id="SignalP"/>
    </source>
</evidence>
<gene>
    <name evidence="9" type="ORF">EYD46_01610</name>
</gene>
<proteinExistence type="inferred from homology"/>
<comment type="caution">
    <text evidence="9">The sequence shown here is derived from an EMBL/GenBank/DDBJ whole genome shotgun (WGS) entry which is preliminary data.</text>
</comment>
<dbReference type="GO" id="GO:0046872">
    <property type="term" value="F:metal ion binding"/>
    <property type="evidence" value="ECO:0007669"/>
    <property type="project" value="UniProtKB-KW"/>
</dbReference>
<evidence type="ECO:0000256" key="3">
    <source>
        <dbReference type="ARBA" id="ARBA00022723"/>
    </source>
</evidence>
<sequence length="557" mass="62610">MFYKKRFILLAVSVFSFFSCKTTKTSEKSNDSENGQTEISQPNIVLIFADDLGWVDVSTGNTNKNNGSKIYETPVVDKLASQGMSFTNAYTNQNCAPSRAALISGQYATGVDNQVYNVGSLKRQDKRTKGYPNVLIEPHKQKKVIAEDGINMFDVLKTKGYQTALVGKSHGTPHPLKGDYGIDLPADIHHIIAAPINGKRTKKFYLALNSDKKGWTFNSEFVDKYANPYDDEYINTTLKPYQSQGDVVLLKGTPKHLTDAIGDFSVDYIKEKANNENPFFLYVPFHAVHTKVTGRKDLTEKYLKKGLNPRAAEYASMIELLDQNVGKINSALKDPNGDGDFSDDITNNTIFIFYSDNGGLRENNPLKGKKGNLTEGGLRVPLIFRYPNVIKENSVTNQAIHCIDFLPTLADLAGVDITKLKKKDGSKPKFDGASFAKVLTGEAKRISRNNLFWHLPGYMDERFSPSTLIQTRVGEEYYKLFYFYETEEFEMYNITKDISEKRNILSSPKSKEMEIALQMNADMLTWLKTSNAPTGTWVENGEKVPYPEKDAVKAYKK</sequence>
<dbReference type="RefSeq" id="WP_130935305.1">
    <property type="nucleotide sequence ID" value="NZ_BMEE01000001.1"/>
</dbReference>
<dbReference type="GO" id="GO:0004065">
    <property type="term" value="F:arylsulfatase activity"/>
    <property type="evidence" value="ECO:0007669"/>
    <property type="project" value="TreeGrafter"/>
</dbReference>
<protein>
    <submittedName>
        <fullName evidence="9">DUF4976 domain-containing protein</fullName>
    </submittedName>
</protein>
<accession>A0A4Q9FTZ2</accession>
<feature type="signal peptide" evidence="7">
    <location>
        <begin position="1"/>
        <end position="21"/>
    </location>
</feature>
<comment type="similarity">
    <text evidence="2">Belongs to the sulfatase family.</text>
</comment>
<dbReference type="AlphaFoldDB" id="A0A4Q9FTZ2"/>
<comment type="cofactor">
    <cofactor evidence="1">
        <name>Ca(2+)</name>
        <dbReference type="ChEBI" id="CHEBI:29108"/>
    </cofactor>
</comment>
<name>A0A4Q9FTZ2_9FLAO</name>
<dbReference type="PANTHER" id="PTHR42693">
    <property type="entry name" value="ARYLSULFATASE FAMILY MEMBER"/>
    <property type="match status" value="1"/>
</dbReference>
<evidence type="ECO:0000259" key="8">
    <source>
        <dbReference type="Pfam" id="PF00884"/>
    </source>
</evidence>
<dbReference type="EMBL" id="SIRS01000001">
    <property type="protein sequence ID" value="TBN18789.1"/>
    <property type="molecule type" value="Genomic_DNA"/>
</dbReference>
<keyword evidence="6" id="KW-0106">Calcium</keyword>
<feature type="domain" description="Sulfatase N-terminal" evidence="8">
    <location>
        <begin position="42"/>
        <end position="415"/>
    </location>
</feature>
<dbReference type="SUPFAM" id="SSF53649">
    <property type="entry name" value="Alkaline phosphatase-like"/>
    <property type="match status" value="1"/>
</dbReference>
<organism evidence="9 10">
    <name type="scientific">Hyunsoonleella pacifica</name>
    <dbReference type="NCBI Taxonomy" id="1080224"/>
    <lineage>
        <taxon>Bacteria</taxon>
        <taxon>Pseudomonadati</taxon>
        <taxon>Bacteroidota</taxon>
        <taxon>Flavobacteriia</taxon>
        <taxon>Flavobacteriales</taxon>
        <taxon>Flavobacteriaceae</taxon>
    </lineage>
</organism>
<keyword evidence="4 7" id="KW-0732">Signal</keyword>
<dbReference type="Pfam" id="PF00884">
    <property type="entry name" value="Sulfatase"/>
    <property type="match status" value="1"/>
</dbReference>
<evidence type="ECO:0000313" key="10">
    <source>
        <dbReference type="Proteomes" id="UP000292372"/>
    </source>
</evidence>
<evidence type="ECO:0000256" key="2">
    <source>
        <dbReference type="ARBA" id="ARBA00008779"/>
    </source>
</evidence>
<evidence type="ECO:0000256" key="6">
    <source>
        <dbReference type="ARBA" id="ARBA00022837"/>
    </source>
</evidence>
<dbReference type="PROSITE" id="PS51257">
    <property type="entry name" value="PROKAR_LIPOPROTEIN"/>
    <property type="match status" value="1"/>
</dbReference>